<keyword evidence="8" id="KW-0812">Transmembrane</keyword>
<accession>A0A9P8IHF2</accession>
<evidence type="ECO:0000313" key="11">
    <source>
        <dbReference type="Proteomes" id="UP000750711"/>
    </source>
</evidence>
<feature type="active site" description="Cysteine sulfenic acid (-SOH) intermediate" evidence="6">
    <location>
        <position position="79"/>
    </location>
</feature>
<dbReference type="GO" id="GO:0005739">
    <property type="term" value="C:mitochondrion"/>
    <property type="evidence" value="ECO:0007669"/>
    <property type="project" value="TreeGrafter"/>
</dbReference>
<evidence type="ECO:0000256" key="8">
    <source>
        <dbReference type="SAM" id="Phobius"/>
    </source>
</evidence>
<dbReference type="PANTHER" id="PTHR10430:SF39">
    <property type="entry name" value="PEROXISOMAL MEMBRANE ASSOCIATED PROTEIN 20"/>
    <property type="match status" value="1"/>
</dbReference>
<dbReference type="EMBL" id="JAGHQM010002801">
    <property type="protein sequence ID" value="KAH0548139.1"/>
    <property type="molecule type" value="Genomic_DNA"/>
</dbReference>
<keyword evidence="2 7" id="KW-0575">Peroxidase</keyword>
<dbReference type="AlphaFoldDB" id="A0A9P8IHF2"/>
<name>A0A9P8IHF2_9PEZI</name>
<dbReference type="GO" id="GO:0042744">
    <property type="term" value="P:hydrogen peroxide catabolic process"/>
    <property type="evidence" value="ECO:0007669"/>
    <property type="project" value="TreeGrafter"/>
</dbReference>
<keyword evidence="4 7" id="KW-0560">Oxidoreductase</keyword>
<comment type="similarity">
    <text evidence="1 7">Belongs to the peroxiredoxin family. Prx5 subfamily.</text>
</comment>
<dbReference type="CDD" id="cd03013">
    <property type="entry name" value="PRX5_like"/>
    <property type="match status" value="1"/>
</dbReference>
<proteinExistence type="inferred from homology"/>
<keyword evidence="11" id="KW-1185">Reference proteome</keyword>
<keyword evidence="8" id="KW-0472">Membrane</keyword>
<evidence type="ECO:0000256" key="1">
    <source>
        <dbReference type="ARBA" id="ARBA00010505"/>
    </source>
</evidence>
<organism evidence="10 11">
    <name type="scientific">Trichoglossum hirsutum</name>
    <dbReference type="NCBI Taxonomy" id="265104"/>
    <lineage>
        <taxon>Eukaryota</taxon>
        <taxon>Fungi</taxon>
        <taxon>Dikarya</taxon>
        <taxon>Ascomycota</taxon>
        <taxon>Pezizomycotina</taxon>
        <taxon>Geoglossomycetes</taxon>
        <taxon>Geoglossales</taxon>
        <taxon>Geoglossaceae</taxon>
        <taxon>Trichoglossum</taxon>
    </lineage>
</organism>
<dbReference type="GO" id="GO:0005829">
    <property type="term" value="C:cytosol"/>
    <property type="evidence" value="ECO:0007669"/>
    <property type="project" value="TreeGrafter"/>
</dbReference>
<evidence type="ECO:0000256" key="6">
    <source>
        <dbReference type="PIRSR" id="PIRSR637944-1"/>
    </source>
</evidence>
<comment type="function">
    <text evidence="7">Thiol-specific peroxidase that catalyzes the reduction of hydrogen peroxide and organic hydroperoxides to water and alcohols, respectively. Plays a role in cell protection against oxidative stress by detoxifying peroxides.</text>
</comment>
<dbReference type="Gene3D" id="3.40.30.10">
    <property type="entry name" value="Glutaredoxin"/>
    <property type="match status" value="1"/>
</dbReference>
<dbReference type="Proteomes" id="UP000750711">
    <property type="component" value="Unassembled WGS sequence"/>
</dbReference>
<evidence type="ECO:0000256" key="7">
    <source>
        <dbReference type="RuleBase" id="RU366011"/>
    </source>
</evidence>
<dbReference type="InterPro" id="IPR013740">
    <property type="entry name" value="Redoxin"/>
</dbReference>
<dbReference type="SUPFAM" id="SSF52833">
    <property type="entry name" value="Thioredoxin-like"/>
    <property type="match status" value="1"/>
</dbReference>
<dbReference type="InterPro" id="IPR037944">
    <property type="entry name" value="PRX5-like"/>
</dbReference>
<gene>
    <name evidence="10" type="ORF">GP486_008132</name>
</gene>
<protein>
    <recommendedName>
        <fullName evidence="9">Redoxin domain-containing protein</fullName>
    </recommendedName>
</protein>
<dbReference type="GO" id="GO:0005777">
    <property type="term" value="C:peroxisome"/>
    <property type="evidence" value="ECO:0007669"/>
    <property type="project" value="TreeGrafter"/>
</dbReference>
<dbReference type="Pfam" id="PF08534">
    <property type="entry name" value="Redoxin"/>
    <property type="match status" value="1"/>
</dbReference>
<comment type="caution">
    <text evidence="10">The sequence shown here is derived from an EMBL/GenBank/DDBJ whole genome shotgun (WGS) entry which is preliminary data.</text>
</comment>
<evidence type="ECO:0000313" key="10">
    <source>
        <dbReference type="EMBL" id="KAH0548139.1"/>
    </source>
</evidence>
<feature type="non-terminal residue" evidence="10">
    <location>
        <position position="204"/>
    </location>
</feature>
<keyword evidence="8" id="KW-1133">Transmembrane helix</keyword>
<evidence type="ECO:0000256" key="4">
    <source>
        <dbReference type="ARBA" id="ARBA00023002"/>
    </source>
</evidence>
<evidence type="ECO:0000256" key="3">
    <source>
        <dbReference type="ARBA" id="ARBA00022862"/>
    </source>
</evidence>
<reference evidence="10" key="1">
    <citation type="submission" date="2021-03" db="EMBL/GenBank/DDBJ databases">
        <title>Comparative genomics and phylogenomic investigation of the class Geoglossomycetes provide insights into ecological specialization and systematics.</title>
        <authorList>
            <person name="Melie T."/>
            <person name="Pirro S."/>
            <person name="Miller A.N."/>
            <person name="Quandt A."/>
        </authorList>
    </citation>
    <scope>NUCLEOTIDE SEQUENCE</scope>
    <source>
        <strain evidence="10">CAQ_001_2017</strain>
    </source>
</reference>
<feature type="domain" description="Redoxin" evidence="9">
    <location>
        <begin position="35"/>
        <end position="201"/>
    </location>
</feature>
<dbReference type="InterPro" id="IPR036249">
    <property type="entry name" value="Thioredoxin-like_sf"/>
</dbReference>
<evidence type="ECO:0000259" key="9">
    <source>
        <dbReference type="Pfam" id="PF08534"/>
    </source>
</evidence>
<keyword evidence="5 7" id="KW-0676">Redox-active center</keyword>
<dbReference type="GO" id="GO:0034599">
    <property type="term" value="P:cellular response to oxidative stress"/>
    <property type="evidence" value="ECO:0007669"/>
    <property type="project" value="InterPro"/>
</dbReference>
<feature type="transmembrane region" description="Helical" evidence="8">
    <location>
        <begin position="125"/>
        <end position="141"/>
    </location>
</feature>
<sequence length="204" mass="21650">MSNSIFAIRTLSSVANRAGVVQRSLFHSTIPAPVQVGDRVPDTDVLVEGSPGNRVNLAKEIKGKKALIIGVPAAFSPSCSSSHVPGYINHKNIKTAGDVFVVAVNDPFVTKAWGLSLNPSGTSGVGLRLSFFLILILAFLARPKIARATIRFLGDPTGKFNEALGLLFDGTAIFGNARSKRYALVVEDGKVKEAYVEPDNTGVD</sequence>
<dbReference type="PANTHER" id="PTHR10430">
    <property type="entry name" value="PEROXIREDOXIN"/>
    <property type="match status" value="1"/>
</dbReference>
<dbReference type="GO" id="GO:0045454">
    <property type="term" value="P:cell redox homeostasis"/>
    <property type="evidence" value="ECO:0007669"/>
    <property type="project" value="TreeGrafter"/>
</dbReference>
<evidence type="ECO:0000256" key="5">
    <source>
        <dbReference type="ARBA" id="ARBA00023284"/>
    </source>
</evidence>
<dbReference type="GO" id="GO:0008379">
    <property type="term" value="F:thioredoxin peroxidase activity"/>
    <property type="evidence" value="ECO:0007669"/>
    <property type="project" value="InterPro"/>
</dbReference>
<keyword evidence="3 7" id="KW-0049">Antioxidant</keyword>
<evidence type="ECO:0000256" key="2">
    <source>
        <dbReference type="ARBA" id="ARBA00022559"/>
    </source>
</evidence>